<keyword evidence="1" id="KW-1133">Transmembrane helix</keyword>
<name>A0ABT0JW24_9ACTN</name>
<protein>
    <recommendedName>
        <fullName evidence="2">Glycoside hydrolase family 5 C-terminal domain-containing protein</fullName>
    </recommendedName>
</protein>
<keyword evidence="4" id="KW-1185">Reference proteome</keyword>
<proteinExistence type="predicted"/>
<sequence>MRGALTHIVRSGFARSIPGWSRSSGRVPRDQRRHRVRDLVIVVGVGGMLLATGASAGWAVPTPDGAAPAGGAAAGGAAPANTLGRFGPYLVDAAHRVVVVRGISLPAGVTPTDADLATWLGQGFTGVRLAVPVATGGRVPAVAGWPRPTASEQVTSPADAGLGQVVTLTRRLTDRGLRVVVRLVPTVAGRRLSDATLSVGLAALADRLRAEPGVFGYEVPAGTGPALSDTVAAHDPVHLLWRSGPARFDPAVTVALNDPTGYLTGWKDASPETIDTLVATADSFGLSWFYDPPDGRGATVGTAAPVGVGSGSAPTMPATPARLVRPYPAAVAGTPELLRYDAAGVLTLGLRPVAVALPDGSTAGVLTAGTATAINVPAAAYPRGYQVAVTGGRVTSAADSGLLCVVAEPGAARVEIQVRPATVGPRVRSVTIAGATGCDTGGAPVAGGPAAASATGGTSSGTSGSAARAVAGAASESKQKPYSGPLLWVLPLVGAAAAAGLLAAVTRPWRRRPGPAVPTWSGRD</sequence>
<dbReference type="Pfam" id="PF18564">
    <property type="entry name" value="Glyco_hydro_5_C"/>
    <property type="match status" value="1"/>
</dbReference>
<organism evidence="3 4">
    <name type="scientific">Frankia umida</name>
    <dbReference type="NCBI Taxonomy" id="573489"/>
    <lineage>
        <taxon>Bacteria</taxon>
        <taxon>Bacillati</taxon>
        <taxon>Actinomycetota</taxon>
        <taxon>Actinomycetes</taxon>
        <taxon>Frankiales</taxon>
        <taxon>Frankiaceae</taxon>
        <taxon>Frankia</taxon>
    </lineage>
</organism>
<evidence type="ECO:0000313" key="4">
    <source>
        <dbReference type="Proteomes" id="UP001201873"/>
    </source>
</evidence>
<dbReference type="RefSeq" id="WP_248823844.1">
    <property type="nucleotide sequence ID" value="NZ_JALKFT010000004.1"/>
</dbReference>
<feature type="transmembrane region" description="Helical" evidence="1">
    <location>
        <begin position="39"/>
        <end position="60"/>
    </location>
</feature>
<feature type="transmembrane region" description="Helical" evidence="1">
    <location>
        <begin position="486"/>
        <end position="505"/>
    </location>
</feature>
<comment type="caution">
    <text evidence="3">The sequence shown here is derived from an EMBL/GenBank/DDBJ whole genome shotgun (WGS) entry which is preliminary data.</text>
</comment>
<evidence type="ECO:0000256" key="1">
    <source>
        <dbReference type="SAM" id="Phobius"/>
    </source>
</evidence>
<reference evidence="3 4" key="1">
    <citation type="submission" date="2022-04" db="EMBL/GenBank/DDBJ databases">
        <title>Genome diversity in the genus Frankia.</title>
        <authorList>
            <person name="Carlos-Shanley C."/>
            <person name="Hahn D."/>
        </authorList>
    </citation>
    <scope>NUCLEOTIDE SEQUENCE [LARGE SCALE GENOMIC DNA]</scope>
    <source>
        <strain evidence="3 4">Ag45/Mut15</strain>
    </source>
</reference>
<keyword evidence="1" id="KW-0812">Transmembrane</keyword>
<dbReference type="InterPro" id="IPR013780">
    <property type="entry name" value="Glyco_hydro_b"/>
</dbReference>
<dbReference type="Gene3D" id="2.60.40.1180">
    <property type="entry name" value="Golgi alpha-mannosidase II"/>
    <property type="match status" value="1"/>
</dbReference>
<dbReference type="Proteomes" id="UP001201873">
    <property type="component" value="Unassembled WGS sequence"/>
</dbReference>
<accession>A0ABT0JW24</accession>
<keyword evidence="1" id="KW-0472">Membrane</keyword>
<dbReference type="InterPro" id="IPR041036">
    <property type="entry name" value="GH5_C"/>
</dbReference>
<evidence type="ECO:0000313" key="3">
    <source>
        <dbReference type="EMBL" id="MCK9875427.1"/>
    </source>
</evidence>
<evidence type="ECO:0000259" key="2">
    <source>
        <dbReference type="Pfam" id="PF18564"/>
    </source>
</evidence>
<gene>
    <name evidence="3" type="ORF">MXD59_06480</name>
</gene>
<feature type="domain" description="Glycoside hydrolase family 5 C-terminal" evidence="2">
    <location>
        <begin position="325"/>
        <end position="416"/>
    </location>
</feature>
<dbReference type="EMBL" id="JALKFT010000004">
    <property type="protein sequence ID" value="MCK9875427.1"/>
    <property type="molecule type" value="Genomic_DNA"/>
</dbReference>